<protein>
    <submittedName>
        <fullName evidence="1">Uncharacterized protein</fullName>
    </submittedName>
</protein>
<accession>A0A7X0VQW0</accession>
<sequence>MMNKIEEYKTKLTGSKSLLDLMYETNEKYQKLNNYIEKYLFYREQDDCIDIDVYKYNMFIYGTCYDNITTTSSSILFKQKG</sequence>
<dbReference type="AlphaFoldDB" id="A0A7X0VQW0"/>
<reference evidence="1 2" key="1">
    <citation type="submission" date="2020-08" db="EMBL/GenBank/DDBJ databases">
        <title>Clostridia isolated from Swiss meat.</title>
        <authorList>
            <person name="Wambui J."/>
            <person name="Stevens M.J.A."/>
            <person name="Stephan R."/>
        </authorList>
    </citation>
    <scope>NUCLEOTIDE SEQUENCE [LARGE SCALE GENOMIC DNA]</scope>
    <source>
        <strain evidence="1 2">CM001</strain>
    </source>
</reference>
<organism evidence="1 2">
    <name type="scientific">Clostridium gasigenes</name>
    <dbReference type="NCBI Taxonomy" id="94869"/>
    <lineage>
        <taxon>Bacteria</taxon>
        <taxon>Bacillati</taxon>
        <taxon>Bacillota</taxon>
        <taxon>Clostridia</taxon>
        <taxon>Eubacteriales</taxon>
        <taxon>Clostridiaceae</taxon>
        <taxon>Clostridium</taxon>
    </lineage>
</organism>
<comment type="caution">
    <text evidence="1">The sequence shown here is derived from an EMBL/GenBank/DDBJ whole genome shotgun (WGS) entry which is preliminary data.</text>
</comment>
<gene>
    <name evidence="1" type="ORF">H7E68_08560</name>
</gene>
<dbReference type="EMBL" id="JACKWY010000004">
    <property type="protein sequence ID" value="MBB6714782.1"/>
    <property type="molecule type" value="Genomic_DNA"/>
</dbReference>
<dbReference type="RefSeq" id="WP_185164266.1">
    <property type="nucleotide sequence ID" value="NZ_JACKWY010000004.1"/>
</dbReference>
<proteinExistence type="predicted"/>
<dbReference type="Proteomes" id="UP000585258">
    <property type="component" value="Unassembled WGS sequence"/>
</dbReference>
<evidence type="ECO:0000313" key="2">
    <source>
        <dbReference type="Proteomes" id="UP000585258"/>
    </source>
</evidence>
<evidence type="ECO:0000313" key="1">
    <source>
        <dbReference type="EMBL" id="MBB6714782.1"/>
    </source>
</evidence>
<name>A0A7X0VQW0_9CLOT</name>